<comment type="caution">
    <text evidence="1">The sequence shown here is derived from an EMBL/GenBank/DDBJ whole genome shotgun (WGS) entry which is preliminary data.</text>
</comment>
<evidence type="ECO:0000313" key="1">
    <source>
        <dbReference type="EMBL" id="EYB85039.1"/>
    </source>
</evidence>
<keyword evidence="2" id="KW-1185">Reference proteome</keyword>
<sequence>MERSVAFLGKFEHGIVSLWVLRGANRRFHCSFAEVDQIFGTENVRPGYDILKKRYEGGDKSSELLWRLAKFCHELACRTTDKGKKKELILEGWEYVLILRSQEGGSITKPRAWYAGLLGMVK</sequence>
<reference evidence="2" key="1">
    <citation type="journal article" date="2015" name="Nat. Genet.">
        <title>The genome and transcriptome of the zoonotic hookworm Ancylostoma ceylanicum identify infection-specific gene families.</title>
        <authorList>
            <person name="Schwarz E.M."/>
            <person name="Hu Y."/>
            <person name="Antoshechkin I."/>
            <person name="Miller M.M."/>
            <person name="Sternberg P.W."/>
            <person name="Aroian R.V."/>
        </authorList>
    </citation>
    <scope>NUCLEOTIDE SEQUENCE</scope>
    <source>
        <strain evidence="2">HY135</strain>
    </source>
</reference>
<name>A0A016S4B3_9BILA</name>
<organism evidence="1 2">
    <name type="scientific">Ancylostoma ceylanicum</name>
    <dbReference type="NCBI Taxonomy" id="53326"/>
    <lineage>
        <taxon>Eukaryota</taxon>
        <taxon>Metazoa</taxon>
        <taxon>Ecdysozoa</taxon>
        <taxon>Nematoda</taxon>
        <taxon>Chromadorea</taxon>
        <taxon>Rhabditida</taxon>
        <taxon>Rhabditina</taxon>
        <taxon>Rhabditomorpha</taxon>
        <taxon>Strongyloidea</taxon>
        <taxon>Ancylostomatidae</taxon>
        <taxon>Ancylostomatinae</taxon>
        <taxon>Ancylostoma</taxon>
    </lineage>
</organism>
<evidence type="ECO:0000313" key="2">
    <source>
        <dbReference type="Proteomes" id="UP000024635"/>
    </source>
</evidence>
<dbReference type="EMBL" id="JARK01001642">
    <property type="protein sequence ID" value="EYB85039.1"/>
    <property type="molecule type" value="Genomic_DNA"/>
</dbReference>
<dbReference type="OrthoDB" id="5785207at2759"/>
<dbReference type="STRING" id="53326.A0A016S4B3"/>
<dbReference type="Proteomes" id="UP000024635">
    <property type="component" value="Unassembled WGS sequence"/>
</dbReference>
<protein>
    <submittedName>
        <fullName evidence="1">Uncharacterized protein</fullName>
    </submittedName>
</protein>
<dbReference type="AlphaFoldDB" id="A0A016S4B3"/>
<proteinExistence type="predicted"/>
<accession>A0A016S4B3</accession>
<gene>
    <name evidence="1" type="primary">Acey_s0306.g2015</name>
    <name evidence="1" type="ORF">Y032_0306g2015</name>
</gene>